<dbReference type="Proteomes" id="UP000218785">
    <property type="component" value="Chromosome"/>
</dbReference>
<dbReference type="KEGG" id="ttq:NIES37_45040"/>
<evidence type="ECO:0000313" key="2">
    <source>
        <dbReference type="Proteomes" id="UP000218785"/>
    </source>
</evidence>
<accession>A0A1Z4N4D2</accession>
<name>A0A1Z4N4D2_9CYAN</name>
<dbReference type="EMBL" id="AP018248">
    <property type="protein sequence ID" value="BAZ00512.1"/>
    <property type="molecule type" value="Genomic_DNA"/>
</dbReference>
<proteinExistence type="predicted"/>
<reference evidence="1 2" key="1">
    <citation type="submission" date="2017-06" db="EMBL/GenBank/DDBJ databases">
        <title>Genome sequencing of cyanobaciteial culture collection at National Institute for Environmental Studies (NIES).</title>
        <authorList>
            <person name="Hirose Y."/>
            <person name="Shimura Y."/>
            <person name="Fujisawa T."/>
            <person name="Nakamura Y."/>
            <person name="Kawachi M."/>
        </authorList>
    </citation>
    <scope>NUCLEOTIDE SEQUENCE [LARGE SCALE GENOMIC DNA]</scope>
    <source>
        <strain evidence="1 2">NIES-37</strain>
    </source>
</reference>
<dbReference type="AlphaFoldDB" id="A0A1Z4N4D2"/>
<organism evidence="1 2">
    <name type="scientific">Tolypothrix tenuis PCC 7101</name>
    <dbReference type="NCBI Taxonomy" id="231146"/>
    <lineage>
        <taxon>Bacteria</taxon>
        <taxon>Bacillati</taxon>
        <taxon>Cyanobacteriota</taxon>
        <taxon>Cyanophyceae</taxon>
        <taxon>Nostocales</taxon>
        <taxon>Tolypothrichaceae</taxon>
        <taxon>Tolypothrix</taxon>
    </lineage>
</organism>
<gene>
    <name evidence="1" type="ORF">NIES37_45040</name>
</gene>
<keyword evidence="2" id="KW-1185">Reference proteome</keyword>
<protein>
    <submittedName>
        <fullName evidence="1">Uncharacterized protein</fullName>
    </submittedName>
</protein>
<sequence length="151" mass="16942">MYRKQCSLALLGGAISVLPLFLPLGARLTAYVKAEQQKVQIQLDAHMVEESESLKRLRIKERETTSTALAQSGVMPISQRLRITNYLDNNRDPRPDTTLYQEGETVTVYDAAGRCIGEIADSVWKWKRTPAYGDICQGVEAIKGVSTRRKE</sequence>
<evidence type="ECO:0000313" key="1">
    <source>
        <dbReference type="EMBL" id="BAZ00512.1"/>
    </source>
</evidence>
<dbReference type="RefSeq" id="WP_096579449.1">
    <property type="nucleotide sequence ID" value="NZ_CAWNJS010000001.1"/>
</dbReference>